<accession>A0ABS9UDW5</accession>
<keyword evidence="1" id="KW-0456">Lyase</keyword>
<keyword evidence="2" id="KW-1185">Reference proteome</keyword>
<proteinExistence type="predicted"/>
<dbReference type="Pfam" id="PF05845">
    <property type="entry name" value="PhnH"/>
    <property type="match status" value="1"/>
</dbReference>
<dbReference type="PIRSF" id="PIRSF020680">
    <property type="entry name" value="PhnH"/>
    <property type="match status" value="1"/>
</dbReference>
<reference evidence="1 2" key="1">
    <citation type="submission" date="2022-03" db="EMBL/GenBank/DDBJ databases">
        <authorList>
            <person name="Jo J.-H."/>
            <person name="Im W.-T."/>
        </authorList>
    </citation>
    <scope>NUCLEOTIDE SEQUENCE [LARGE SCALE GENOMIC DNA]</scope>
    <source>
        <strain evidence="1 2">MA9</strain>
    </source>
</reference>
<dbReference type="InterPro" id="IPR008772">
    <property type="entry name" value="Phosphonate_metab_PhnH"/>
</dbReference>
<name>A0ABS9UDW5_9BACL</name>
<dbReference type="NCBIfam" id="TIGR03292">
    <property type="entry name" value="PhnH_redo"/>
    <property type="match status" value="1"/>
</dbReference>
<evidence type="ECO:0000313" key="2">
    <source>
        <dbReference type="Proteomes" id="UP001316087"/>
    </source>
</evidence>
<gene>
    <name evidence="1" type="primary">phnH</name>
    <name evidence="1" type="ORF">LZ480_11515</name>
</gene>
<comment type="caution">
    <text evidence="1">The sequence shown here is derived from an EMBL/GenBank/DDBJ whole genome shotgun (WGS) entry which is preliminary data.</text>
</comment>
<sequence length="192" mass="21295">MDLTHFTQDIFRKLVDCFARPGTTAPMPMLAKVNINGLYDETMSVVMALLDGEVSFYIASTNEQLQKDVRMLTGAKITNLAEADFIVIPHDATAQQVESVFHNAKSGDLIDPQKSATILYEVAPNASRNNFSLQGPGIKSKYDIAVGISQQLMEIRAKRNKEFPLGIDLIMIDKQQEVYAIPRTTVMTEVAN</sequence>
<dbReference type="GO" id="GO:0016829">
    <property type="term" value="F:lyase activity"/>
    <property type="evidence" value="ECO:0007669"/>
    <property type="project" value="UniProtKB-KW"/>
</dbReference>
<dbReference type="SUPFAM" id="SSF159709">
    <property type="entry name" value="PhnH-like"/>
    <property type="match status" value="1"/>
</dbReference>
<dbReference type="EMBL" id="JAKZFC010000004">
    <property type="protein sequence ID" value="MCH7322520.1"/>
    <property type="molecule type" value="Genomic_DNA"/>
</dbReference>
<dbReference type="RefSeq" id="WP_241369590.1">
    <property type="nucleotide sequence ID" value="NZ_JAKZFC010000004.1"/>
</dbReference>
<evidence type="ECO:0000313" key="1">
    <source>
        <dbReference type="EMBL" id="MCH7322520.1"/>
    </source>
</evidence>
<dbReference type="Proteomes" id="UP001316087">
    <property type="component" value="Unassembled WGS sequence"/>
</dbReference>
<dbReference type="InterPro" id="IPR038058">
    <property type="entry name" value="PhnH-like_sp"/>
</dbReference>
<protein>
    <submittedName>
        <fullName evidence="1">Phosphonate C-P lyase system protein PhnH</fullName>
    </submittedName>
</protein>
<organism evidence="1 2">
    <name type="scientific">Solibacillus palustris</name>
    <dbReference type="NCBI Taxonomy" id="2908203"/>
    <lineage>
        <taxon>Bacteria</taxon>
        <taxon>Bacillati</taxon>
        <taxon>Bacillota</taxon>
        <taxon>Bacilli</taxon>
        <taxon>Bacillales</taxon>
        <taxon>Caryophanaceae</taxon>
        <taxon>Solibacillus</taxon>
    </lineage>
</organism>
<dbReference type="Gene3D" id="3.40.50.11310">
    <property type="entry name" value="Bacterial phosphonate metabolism protein PhnH"/>
    <property type="match status" value="1"/>
</dbReference>